<feature type="compositionally biased region" description="Polar residues" evidence="7">
    <location>
        <begin position="1240"/>
        <end position="1256"/>
    </location>
</feature>
<proteinExistence type="inferred from homology"/>
<evidence type="ECO:0000256" key="2">
    <source>
        <dbReference type="ARBA" id="ARBA00008974"/>
    </source>
</evidence>
<dbReference type="EMBL" id="CAJOAX010001234">
    <property type="protein sequence ID" value="CAF3697838.1"/>
    <property type="molecule type" value="Genomic_DNA"/>
</dbReference>
<feature type="region of interest" description="Disordered" evidence="7">
    <location>
        <begin position="1222"/>
        <end position="1257"/>
    </location>
</feature>
<evidence type="ECO:0000256" key="7">
    <source>
        <dbReference type="SAM" id="MobiDB-lite"/>
    </source>
</evidence>
<comment type="subcellular location">
    <subcellularLocation>
        <location evidence="1">Membrane</location>
        <topology evidence="1">Multi-pass membrane protein</topology>
    </subcellularLocation>
</comment>
<comment type="caution">
    <text evidence="9">The sequence shown here is derived from an EMBL/GenBank/DDBJ whole genome shotgun (WGS) entry which is preliminary data.</text>
</comment>
<feature type="transmembrane region" description="Helical" evidence="8">
    <location>
        <begin position="279"/>
        <end position="299"/>
    </location>
</feature>
<dbReference type="Proteomes" id="UP000663823">
    <property type="component" value="Unassembled WGS sequence"/>
</dbReference>
<keyword evidence="3 8" id="KW-0812">Transmembrane</keyword>
<evidence type="ECO:0000256" key="1">
    <source>
        <dbReference type="ARBA" id="ARBA00004141"/>
    </source>
</evidence>
<dbReference type="SMART" id="SM00248">
    <property type="entry name" value="ANK"/>
    <property type="match status" value="4"/>
</dbReference>
<dbReference type="Pfam" id="PF00023">
    <property type="entry name" value="Ank"/>
    <property type="match status" value="1"/>
</dbReference>
<feature type="repeat" description="ANK" evidence="6">
    <location>
        <begin position="578"/>
        <end position="610"/>
    </location>
</feature>
<evidence type="ECO:0000256" key="5">
    <source>
        <dbReference type="ARBA" id="ARBA00023136"/>
    </source>
</evidence>
<dbReference type="OrthoDB" id="2018619at2759"/>
<evidence type="ECO:0000256" key="3">
    <source>
        <dbReference type="ARBA" id="ARBA00022692"/>
    </source>
</evidence>
<name>A0A813Q059_9BILA</name>
<dbReference type="Gene3D" id="1.10.4160.10">
    <property type="entry name" value="Hydantoin permease"/>
    <property type="match status" value="1"/>
</dbReference>
<organism evidence="9 11">
    <name type="scientific">Rotaria sordida</name>
    <dbReference type="NCBI Taxonomy" id="392033"/>
    <lineage>
        <taxon>Eukaryota</taxon>
        <taxon>Metazoa</taxon>
        <taxon>Spiralia</taxon>
        <taxon>Gnathifera</taxon>
        <taxon>Rotifera</taxon>
        <taxon>Eurotatoria</taxon>
        <taxon>Bdelloidea</taxon>
        <taxon>Philodinida</taxon>
        <taxon>Philodinidae</taxon>
        <taxon>Rotaria</taxon>
    </lineage>
</organism>
<feature type="transmembrane region" description="Helical" evidence="8">
    <location>
        <begin position="196"/>
        <end position="217"/>
    </location>
</feature>
<sequence length="1348" mass="152515">MEMVHFSIPNKNSSSTLPNELVNSQLYSANLAPTSLSQRTWTTWNYAALWISMCHCLPTYALCGSLITSGMNWFQALITIGIGNLIILIPILLMAQPGTKYGIPFPILARSAFGTWGANIPAILRGLVACGWLGINVFLGGEALKTFVIAVWPDYEHLGHNWTFLSLSISSWLTFGLCLSIHIIIICYGMEAVKKFANWAAPIVLIMTAVLLVWLVVKAKGLGSMLYKPSKFQTFHEFWMIFIPSLTSTIGFWSTLALNIPDFTRFSRSQHDQMLGQSLGLPLTMLIFSTMAVIITSTAQDVLKDVTGNLWDPVYLLSVITSPSHAFFSTPIRIIIAIISLLGVLIATVSVNIAANIVSPANDFANLSPRYISFKTGGLITCILSVIIMPWKLLSSSEEYIFTWLIGYSALLGPITGIIIGDYYLLRRQKLEIFQLYYDTYPLYTNRAMNWISILALVIGIAPNMSGFLRSLQLNQNREKNFFDHIYIYAWFVGLFLAGFVYVITMLIHRRAIKIPNTALLDVFGRPIAINSQDFHRLSYSGHSDRNLTNSHKELNSKGLNLSGPNIKPNNVRRLTVIGETPLHIAIFYNDISSVKLLIKHGFDVNQRVIGDFYLPGQNRNKQETKTGRQNATSRFFHQKETTTKQISLKNANPETNAYYGEYPLAFAAAFGYTEIYDYLIDNGADPNMQDTYGNTVLHMLVIRDRSEMFNHAIRHPVKKALTDIRNNEGLTSLTLAAKLGRKELFLQCLELSHVEIWRYSNIKCCTYPLRGIDTIADGGRIDWNSSLMSIVSGKTENHLDMLDNMLIERLLNDKWSTFARVHFVRQLILLCTHLFFLSTAIFLRNPKDDQSLVNRIFCHIAEVCVLGGCIISIFALLAKEIYLQGFNSYLQNLKSYPEKLLYQCSCLLIVLAVPFRILYLATKNITFGYVEDGLVSLAVPGTFLYFLFFGRIYALTGAFIVMIFEMITGDIATFGVIYVIVITAFGQVFYLLFRDTTEGGYCERFAPNDTCGVDNMCSFKDFEAWMTMVHFTMGEFDFSRFDLTHYSYLVKSLFIVFMILTPILLLNMLIASMGNTYQRIITISEKERIRQWAQLVLTIERSCSAKQRFDYQGVYSIGADDKRDIMVIKRVTKSKAAQRKGAISNWKRVGKLVLYLLKEQGTTAEYVRLRRVSHQSVVLKPKALFDHMLETLAWERDIDLSGPKALSASNQNLNLASTQNTADLHSTGSRPSSPPPPQFVTNEYPTPSSIPQRLTGNRKPICRSELSELRSRPSFIDYEDLEIFHHKRPLTRAQQPIRRVSMMPVDADGYKDLLLDFDNKRKKSNQFISRGTSNTSIKSKISETTLC</sequence>
<evidence type="ECO:0000256" key="8">
    <source>
        <dbReference type="SAM" id="Phobius"/>
    </source>
</evidence>
<evidence type="ECO:0000256" key="6">
    <source>
        <dbReference type="PROSITE-ProRule" id="PRU00023"/>
    </source>
</evidence>
<feature type="transmembrane region" description="Helical" evidence="8">
    <location>
        <begin position="237"/>
        <end position="258"/>
    </location>
</feature>
<dbReference type="SUPFAM" id="SSF48403">
    <property type="entry name" value="Ankyrin repeat"/>
    <property type="match status" value="1"/>
</dbReference>
<feature type="transmembrane region" description="Helical" evidence="8">
    <location>
        <begin position="73"/>
        <end position="95"/>
    </location>
</feature>
<dbReference type="Gene3D" id="1.25.40.20">
    <property type="entry name" value="Ankyrin repeat-containing domain"/>
    <property type="match status" value="1"/>
</dbReference>
<feature type="transmembrane region" description="Helical" evidence="8">
    <location>
        <begin position="486"/>
        <end position="508"/>
    </location>
</feature>
<dbReference type="EMBL" id="CAJNOO010000036">
    <property type="protein sequence ID" value="CAF0760952.1"/>
    <property type="molecule type" value="Genomic_DNA"/>
</dbReference>
<dbReference type="InterPro" id="IPR036770">
    <property type="entry name" value="Ankyrin_rpt-contain_sf"/>
</dbReference>
<feature type="transmembrane region" description="Helical" evidence="8">
    <location>
        <begin position="332"/>
        <end position="355"/>
    </location>
</feature>
<feature type="transmembrane region" description="Helical" evidence="8">
    <location>
        <begin position="972"/>
        <end position="994"/>
    </location>
</feature>
<feature type="transmembrane region" description="Helical" evidence="8">
    <location>
        <begin position="447"/>
        <end position="466"/>
    </location>
</feature>
<dbReference type="InterPro" id="IPR001248">
    <property type="entry name" value="Pur-cyt_permease"/>
</dbReference>
<feature type="transmembrane region" description="Helical" evidence="8">
    <location>
        <begin position="943"/>
        <end position="965"/>
    </location>
</feature>
<feature type="transmembrane region" description="Helical" evidence="8">
    <location>
        <begin position="162"/>
        <end position="189"/>
    </location>
</feature>
<feature type="transmembrane region" description="Helical" evidence="8">
    <location>
        <begin position="901"/>
        <end position="923"/>
    </location>
</feature>
<keyword evidence="6" id="KW-0040">ANK repeat</keyword>
<dbReference type="InterPro" id="IPR002110">
    <property type="entry name" value="Ankyrin_rpt"/>
</dbReference>
<feature type="transmembrane region" description="Helical" evidence="8">
    <location>
        <begin position="824"/>
        <end position="845"/>
    </location>
</feature>
<dbReference type="PANTHER" id="PTHR30618">
    <property type="entry name" value="NCS1 FAMILY PURINE/PYRIMIDINE TRANSPORTER"/>
    <property type="match status" value="1"/>
</dbReference>
<evidence type="ECO:0000313" key="11">
    <source>
        <dbReference type="Proteomes" id="UP000663882"/>
    </source>
</evidence>
<keyword evidence="4 8" id="KW-1133">Transmembrane helix</keyword>
<dbReference type="CDD" id="cd11485">
    <property type="entry name" value="SLC-NCS1sbd_YbbW-like"/>
    <property type="match status" value="1"/>
</dbReference>
<dbReference type="Pfam" id="PF12796">
    <property type="entry name" value="Ank_2"/>
    <property type="match status" value="1"/>
</dbReference>
<reference evidence="9" key="1">
    <citation type="submission" date="2021-02" db="EMBL/GenBank/DDBJ databases">
        <authorList>
            <person name="Nowell W R."/>
        </authorList>
    </citation>
    <scope>NUCLEOTIDE SEQUENCE</scope>
</reference>
<dbReference type="PROSITE" id="PS50297">
    <property type="entry name" value="ANK_REP_REGION"/>
    <property type="match status" value="2"/>
</dbReference>
<dbReference type="GO" id="GO:0015205">
    <property type="term" value="F:nucleobase transmembrane transporter activity"/>
    <property type="evidence" value="ECO:0007669"/>
    <property type="project" value="TreeGrafter"/>
</dbReference>
<protein>
    <submittedName>
        <fullName evidence="9">Uncharacterized protein</fullName>
    </submittedName>
</protein>
<keyword evidence="5 8" id="KW-0472">Membrane</keyword>
<feature type="transmembrane region" description="Helical" evidence="8">
    <location>
        <begin position="376"/>
        <end position="394"/>
    </location>
</feature>
<dbReference type="GO" id="GO:0005886">
    <property type="term" value="C:plasma membrane"/>
    <property type="evidence" value="ECO:0007669"/>
    <property type="project" value="TreeGrafter"/>
</dbReference>
<evidence type="ECO:0000313" key="9">
    <source>
        <dbReference type="EMBL" id="CAF0760952.1"/>
    </source>
</evidence>
<comment type="similarity">
    <text evidence="2">Belongs to the purine-cytosine permease (2.A.39) family.</text>
</comment>
<feature type="transmembrane region" description="Helical" evidence="8">
    <location>
        <begin position="400"/>
        <end position="426"/>
    </location>
</feature>
<gene>
    <name evidence="10" type="ORF">OTI717_LOCUS12325</name>
    <name evidence="9" type="ORF">RFH988_LOCUS1831</name>
</gene>
<evidence type="ECO:0000313" key="10">
    <source>
        <dbReference type="EMBL" id="CAF3697838.1"/>
    </source>
</evidence>
<feature type="transmembrane region" description="Helical" evidence="8">
    <location>
        <begin position="1049"/>
        <end position="1071"/>
    </location>
</feature>
<dbReference type="Pfam" id="PF02133">
    <property type="entry name" value="Transp_cyt_pur"/>
    <property type="match status" value="1"/>
</dbReference>
<feature type="transmembrane region" description="Helical" evidence="8">
    <location>
        <begin position="46"/>
        <end position="67"/>
    </location>
</feature>
<dbReference type="PROSITE" id="PS50088">
    <property type="entry name" value="ANK_REPEAT"/>
    <property type="match status" value="2"/>
</dbReference>
<evidence type="ECO:0000256" key="4">
    <source>
        <dbReference type="ARBA" id="ARBA00022989"/>
    </source>
</evidence>
<dbReference type="Proteomes" id="UP000663882">
    <property type="component" value="Unassembled WGS sequence"/>
</dbReference>
<dbReference type="PANTHER" id="PTHR30618:SF0">
    <property type="entry name" value="PURINE-URACIL PERMEASE NCS1"/>
    <property type="match status" value="1"/>
</dbReference>
<feature type="repeat" description="ANK" evidence="6">
    <location>
        <begin position="660"/>
        <end position="692"/>
    </location>
</feature>
<dbReference type="InterPro" id="IPR045225">
    <property type="entry name" value="Uracil/uridine/allantoin_perm"/>
</dbReference>
<feature type="compositionally biased region" description="Polar residues" evidence="7">
    <location>
        <begin position="1222"/>
        <end position="1231"/>
    </location>
</feature>
<feature type="transmembrane region" description="Helical" evidence="8">
    <location>
        <begin position="857"/>
        <end position="880"/>
    </location>
</feature>
<accession>A0A813Q059</accession>